<name>A0A1C7NFZ6_9FUNG</name>
<dbReference type="EMBL" id="LUGH01000313">
    <property type="protein sequence ID" value="OBZ86284.1"/>
    <property type="molecule type" value="Genomic_DNA"/>
</dbReference>
<accession>A0A1C7NFZ6</accession>
<reference evidence="1 2" key="1">
    <citation type="submission" date="2016-03" db="EMBL/GenBank/DDBJ databases">
        <title>Choanephora cucurbitarum.</title>
        <authorList>
            <person name="Min B."/>
            <person name="Park H."/>
            <person name="Park J.-H."/>
            <person name="Shin H.-D."/>
            <person name="Choi I.-G."/>
        </authorList>
    </citation>
    <scope>NUCLEOTIDE SEQUENCE [LARGE SCALE GENOMIC DNA]</scope>
    <source>
        <strain evidence="1 2">KUS-F28377</strain>
    </source>
</reference>
<keyword evidence="2" id="KW-1185">Reference proteome</keyword>
<comment type="caution">
    <text evidence="1">The sequence shown here is derived from an EMBL/GenBank/DDBJ whole genome shotgun (WGS) entry which is preliminary data.</text>
</comment>
<dbReference type="InParanoid" id="A0A1C7NFZ6"/>
<protein>
    <submittedName>
        <fullName evidence="1">Uncharacterized protein</fullName>
    </submittedName>
</protein>
<dbReference type="InterPro" id="IPR029021">
    <property type="entry name" value="Prot-tyrosine_phosphatase-like"/>
</dbReference>
<proteinExistence type="predicted"/>
<evidence type="ECO:0000313" key="1">
    <source>
        <dbReference type="EMBL" id="OBZ86284.1"/>
    </source>
</evidence>
<dbReference type="OrthoDB" id="2017893at2759"/>
<sequence length="124" mass="13731">MNNTYANTKRLSLTSIAPSVSTSSGLASRRKRNKNLSLCLTPEATKSLFAAEPTRTATFQQKDNLNAYPLGPAKIMSNLYLGNEKNTLDLDHLKHLNIQAILNVAAEVNNPYHHLFQSMDDLSD</sequence>
<dbReference type="STRING" id="101091.A0A1C7NFZ6"/>
<dbReference type="SUPFAM" id="SSF52799">
    <property type="entry name" value="(Phosphotyrosine protein) phosphatases II"/>
    <property type="match status" value="1"/>
</dbReference>
<feature type="non-terminal residue" evidence="1">
    <location>
        <position position="124"/>
    </location>
</feature>
<gene>
    <name evidence="1" type="ORF">A0J61_05676</name>
</gene>
<dbReference type="Proteomes" id="UP000093000">
    <property type="component" value="Unassembled WGS sequence"/>
</dbReference>
<dbReference type="Gene3D" id="3.90.190.10">
    <property type="entry name" value="Protein tyrosine phosphatase superfamily"/>
    <property type="match status" value="1"/>
</dbReference>
<organism evidence="1 2">
    <name type="scientific">Choanephora cucurbitarum</name>
    <dbReference type="NCBI Taxonomy" id="101091"/>
    <lineage>
        <taxon>Eukaryota</taxon>
        <taxon>Fungi</taxon>
        <taxon>Fungi incertae sedis</taxon>
        <taxon>Mucoromycota</taxon>
        <taxon>Mucoromycotina</taxon>
        <taxon>Mucoromycetes</taxon>
        <taxon>Mucorales</taxon>
        <taxon>Mucorineae</taxon>
        <taxon>Choanephoraceae</taxon>
        <taxon>Choanephoroideae</taxon>
        <taxon>Choanephora</taxon>
    </lineage>
</organism>
<dbReference type="AlphaFoldDB" id="A0A1C7NFZ6"/>
<evidence type="ECO:0000313" key="2">
    <source>
        <dbReference type="Proteomes" id="UP000093000"/>
    </source>
</evidence>